<keyword evidence="1" id="KW-0175">Coiled coil</keyword>
<evidence type="ECO:0000256" key="1">
    <source>
        <dbReference type="SAM" id="Coils"/>
    </source>
</evidence>
<keyword evidence="2" id="KW-1185">Reference proteome</keyword>
<protein>
    <submittedName>
        <fullName evidence="3">Uncharacterized protein</fullName>
    </submittedName>
</protein>
<sequence length="82" mass="9514">MIRFQIPKTDFLKTETNRLLAGAASAADKEVIKNLEFEAQKLRTANTELNDRYTKEASDCDHMRTLLELEEDKVENLKRKSK</sequence>
<evidence type="ECO:0000313" key="2">
    <source>
        <dbReference type="Proteomes" id="UP000887577"/>
    </source>
</evidence>
<name>A0A914Z3Z4_9BILA</name>
<dbReference type="Proteomes" id="UP000887577">
    <property type="component" value="Unplaced"/>
</dbReference>
<dbReference type="WBParaSite" id="PSU_v2.g7074.t1">
    <property type="protein sequence ID" value="PSU_v2.g7074.t1"/>
    <property type="gene ID" value="PSU_v2.g7074"/>
</dbReference>
<feature type="coiled-coil region" evidence="1">
    <location>
        <begin position="32"/>
        <end position="80"/>
    </location>
</feature>
<proteinExistence type="predicted"/>
<dbReference type="AlphaFoldDB" id="A0A914Z3Z4"/>
<accession>A0A914Z3Z4</accession>
<evidence type="ECO:0000313" key="3">
    <source>
        <dbReference type="WBParaSite" id="PSU_v2.g7074.t1"/>
    </source>
</evidence>
<reference evidence="3" key="1">
    <citation type="submission" date="2022-11" db="UniProtKB">
        <authorList>
            <consortium name="WormBaseParasite"/>
        </authorList>
    </citation>
    <scope>IDENTIFICATION</scope>
</reference>
<organism evidence="2 3">
    <name type="scientific">Panagrolaimus superbus</name>
    <dbReference type="NCBI Taxonomy" id="310955"/>
    <lineage>
        <taxon>Eukaryota</taxon>
        <taxon>Metazoa</taxon>
        <taxon>Ecdysozoa</taxon>
        <taxon>Nematoda</taxon>
        <taxon>Chromadorea</taxon>
        <taxon>Rhabditida</taxon>
        <taxon>Tylenchina</taxon>
        <taxon>Panagrolaimomorpha</taxon>
        <taxon>Panagrolaimoidea</taxon>
        <taxon>Panagrolaimidae</taxon>
        <taxon>Panagrolaimus</taxon>
    </lineage>
</organism>